<dbReference type="PRINTS" id="PR00723">
    <property type="entry name" value="SUBTILISIN"/>
</dbReference>
<dbReference type="InterPro" id="IPR023827">
    <property type="entry name" value="Peptidase_S8_Asp-AS"/>
</dbReference>
<dbReference type="InterPro" id="IPR036852">
    <property type="entry name" value="Peptidase_S8/S53_dom_sf"/>
</dbReference>
<evidence type="ECO:0000313" key="11">
    <source>
        <dbReference type="Proteomes" id="UP000217446"/>
    </source>
</evidence>
<protein>
    <submittedName>
        <fullName evidence="10">Peptidase</fullName>
    </submittedName>
</protein>
<dbReference type="PANTHER" id="PTHR43399:SF4">
    <property type="entry name" value="CELL WALL-ASSOCIATED PROTEASE"/>
    <property type="match status" value="1"/>
</dbReference>
<keyword evidence="2 6" id="KW-0645">Protease</keyword>
<dbReference type="GO" id="GO:0004252">
    <property type="term" value="F:serine-type endopeptidase activity"/>
    <property type="evidence" value="ECO:0007669"/>
    <property type="project" value="UniProtKB-UniRule"/>
</dbReference>
<dbReference type="InterPro" id="IPR000209">
    <property type="entry name" value="Peptidase_S8/S53_dom"/>
</dbReference>
<dbReference type="PANTHER" id="PTHR43399">
    <property type="entry name" value="SUBTILISIN-RELATED"/>
    <property type="match status" value="1"/>
</dbReference>
<dbReference type="InterPro" id="IPR015500">
    <property type="entry name" value="Peptidase_S8_subtilisin-rel"/>
</dbReference>
<reference evidence="11" key="1">
    <citation type="submission" date="2017-05" db="EMBL/GenBank/DDBJ databases">
        <title>Streptomyces olivochromogenes NBRC 3561 whole genome shotgun sequence.</title>
        <authorList>
            <person name="Dohra H."/>
            <person name="Kodani S."/>
        </authorList>
    </citation>
    <scope>NUCLEOTIDE SEQUENCE [LARGE SCALE GENOMIC DNA]</scope>
    <source>
        <strain evidence="11">NBRC 3561</strain>
    </source>
</reference>
<evidence type="ECO:0000259" key="9">
    <source>
        <dbReference type="Pfam" id="PF00082"/>
    </source>
</evidence>
<feature type="chain" id="PRO_5038620036" evidence="8">
    <location>
        <begin position="23"/>
        <end position="1108"/>
    </location>
</feature>
<dbReference type="Proteomes" id="UP000217446">
    <property type="component" value="Unassembled WGS sequence"/>
</dbReference>
<evidence type="ECO:0000256" key="1">
    <source>
        <dbReference type="ARBA" id="ARBA00011073"/>
    </source>
</evidence>
<comment type="caution">
    <text evidence="10">The sequence shown here is derived from an EMBL/GenBank/DDBJ whole genome shotgun (WGS) entry which is preliminary data.</text>
</comment>
<keyword evidence="8" id="KW-0732">Signal</keyword>
<feature type="active site" description="Charge relay system" evidence="5 6">
    <location>
        <position position="446"/>
    </location>
</feature>
<dbReference type="PROSITE" id="PS00137">
    <property type="entry name" value="SUBTILASE_HIS"/>
    <property type="match status" value="1"/>
</dbReference>
<dbReference type="InterPro" id="IPR022398">
    <property type="entry name" value="Peptidase_S8_His-AS"/>
</dbReference>
<evidence type="ECO:0000256" key="7">
    <source>
        <dbReference type="RuleBase" id="RU003355"/>
    </source>
</evidence>
<gene>
    <name evidence="10" type="ORF">SO3561_02446</name>
</gene>
<feature type="signal peptide" evidence="8">
    <location>
        <begin position="1"/>
        <end position="22"/>
    </location>
</feature>
<evidence type="ECO:0000256" key="2">
    <source>
        <dbReference type="ARBA" id="ARBA00022670"/>
    </source>
</evidence>
<dbReference type="AlphaFoldDB" id="A0A250V9R8"/>
<dbReference type="CDD" id="cd07487">
    <property type="entry name" value="Peptidases_S8_1"/>
    <property type="match status" value="1"/>
</dbReference>
<dbReference type="SUPFAM" id="SSF52743">
    <property type="entry name" value="Subtilisin-like"/>
    <property type="match status" value="1"/>
</dbReference>
<feature type="domain" description="Peptidase S8/S53" evidence="9">
    <location>
        <begin position="228"/>
        <end position="492"/>
    </location>
</feature>
<dbReference type="InterPro" id="IPR017297">
    <property type="entry name" value="Peptidase_S8A_DPH-A"/>
</dbReference>
<keyword evidence="4 6" id="KW-0720">Serine protease</keyword>
<feature type="active site" description="Charge relay system" evidence="5 6">
    <location>
        <position position="237"/>
    </location>
</feature>
<dbReference type="PROSITE" id="PS51892">
    <property type="entry name" value="SUBTILASE"/>
    <property type="match status" value="1"/>
</dbReference>
<dbReference type="STRING" id="1963.AQJ27_15220"/>
<evidence type="ECO:0000256" key="4">
    <source>
        <dbReference type="ARBA" id="ARBA00022825"/>
    </source>
</evidence>
<evidence type="ECO:0000256" key="6">
    <source>
        <dbReference type="PROSITE-ProRule" id="PRU01240"/>
    </source>
</evidence>
<comment type="similarity">
    <text evidence="1 6 7">Belongs to the peptidase S8 family.</text>
</comment>
<dbReference type="InterPro" id="IPR023828">
    <property type="entry name" value="Peptidase_S8_Ser-AS"/>
</dbReference>
<dbReference type="Gene3D" id="3.40.50.200">
    <property type="entry name" value="Peptidase S8/S53 domain"/>
    <property type="match status" value="1"/>
</dbReference>
<organism evidence="10 11">
    <name type="scientific">Streptomyces olivochromogenes</name>
    <dbReference type="NCBI Taxonomy" id="1963"/>
    <lineage>
        <taxon>Bacteria</taxon>
        <taxon>Bacillati</taxon>
        <taxon>Actinomycetota</taxon>
        <taxon>Actinomycetes</taxon>
        <taxon>Kitasatosporales</taxon>
        <taxon>Streptomycetaceae</taxon>
        <taxon>Streptomyces</taxon>
    </lineage>
</organism>
<accession>A0A250V9R8</accession>
<proteinExistence type="inferred from homology"/>
<dbReference type="EMBL" id="BDQI01000004">
    <property type="protein sequence ID" value="GAX50947.1"/>
    <property type="molecule type" value="Genomic_DNA"/>
</dbReference>
<dbReference type="GO" id="GO:0006508">
    <property type="term" value="P:proteolysis"/>
    <property type="evidence" value="ECO:0007669"/>
    <property type="project" value="UniProtKB-KW"/>
</dbReference>
<sequence length="1108" mass="114858">MRRQVKRACAATIAMAASVALAAGMTSPASARAEQRTAGVSVAGKAGGKAAGITAKHRITLITGDRVVVDAKGRVVGFERAKGREHVPVQIRKADGHTLVVPADAQALIAGGKLDRRLFDVTELNKAAVRKSQQRGLKVIVGYRGAAAAAKADVRDAGTLRRSLKALNADAVQTPQRDAAELWSAVTDDGKTASGIAHVWLDGVRKASLDKSVPQIGAPTAWAAGYDGKGVKIAVLDTGVDASHPDLKTQVIESKNFSTAADATDHFGHGTHVASIAAGTGAKSGGKYKGVAPGAKILNGKVLDDTGSGDDSGILAGMEWAAEQGADIVNLSLGGQDTPDIDPLEAEVNKLSAEKGILFAIAAGNEGPESIGSPGSADAALTVGAVDDNDKLADFSSTGPRVGDGSIKPDVTAPGVDITAAAAPGSVIDQEVGEKPAGYLTISGTSMATPHVAGAAAILKQEHPDWTYTELKGALTGSAKGGKYTPFQQGSGRIAVDKAIKQTVIADPSSVSFGIAQWPHTDDTATTKQLTYRNLGTTDVTLTLAISATDPKGQAAPAGFFALGAKTVTVPAGGKASVDVTANTKLGGTLDGAYSAYVTASGDGQAVRTAVAVERETESYDVTFKYVNRAGETPTHLTDLEGYSGLGEARDYTSQSTADTATLRVPKGKYVLNSLFVKDLVEAKGGVDWLIQPRLSVTKNTTVTLDARTAKGADITVPDAGAKPLSAAVDFFDDATGIGTGIGLGSFQDVRVAHVGPAISSGLFQSWSGQWTKGAGTEYDTFTGTKTTKLQGAHVKHYKASELARVKANLGAAASGKTGAVTAYGFLPDDGSMSVGVPQKLPASRTLYVSTGEKVQWAFDLEQDAGVDATGTPIIEAYYTDDYPQTLKAGKSYTRTYNTAVFGPKINADYGVFRDGNSISGYLPLFADGSGHPGSSLYTSVTTTLYRNGAKVASNDDPLVGMKEFKVPAAEATYKLTTSVKRTVKVAAASTRIDASWTFKSKKADFTKLPTSTVRFNATTGLDSRVTAGKTVTIPVSVQGSAAGKNLKSLYVYVSYDYGQTWKMLKVKNGKITVKNPAKGKGISFHAKITDKQGNKSTVSIYNAYYGK</sequence>
<evidence type="ECO:0000256" key="3">
    <source>
        <dbReference type="ARBA" id="ARBA00022801"/>
    </source>
</evidence>
<name>A0A250V9R8_STROL</name>
<dbReference type="PIRSF" id="PIRSF037854">
    <property type="entry name" value="Dihydropyridine_esterase"/>
    <property type="match status" value="1"/>
</dbReference>
<keyword evidence="3 6" id="KW-0378">Hydrolase</keyword>
<dbReference type="InterPro" id="IPR051048">
    <property type="entry name" value="Peptidase_S8/S53_subtilisin"/>
</dbReference>
<feature type="active site" description="Charge relay system" evidence="5 6">
    <location>
        <position position="269"/>
    </location>
</feature>
<evidence type="ECO:0000256" key="5">
    <source>
        <dbReference type="PIRSR" id="PIRSR615500-1"/>
    </source>
</evidence>
<dbReference type="PROSITE" id="PS00138">
    <property type="entry name" value="SUBTILASE_SER"/>
    <property type="match status" value="1"/>
</dbReference>
<dbReference type="Pfam" id="PF00082">
    <property type="entry name" value="Peptidase_S8"/>
    <property type="match status" value="1"/>
</dbReference>
<evidence type="ECO:0000256" key="8">
    <source>
        <dbReference type="SAM" id="SignalP"/>
    </source>
</evidence>
<keyword evidence="11" id="KW-1185">Reference proteome</keyword>
<evidence type="ECO:0000313" key="10">
    <source>
        <dbReference type="EMBL" id="GAX50947.1"/>
    </source>
</evidence>
<dbReference type="PROSITE" id="PS00136">
    <property type="entry name" value="SUBTILASE_ASP"/>
    <property type="match status" value="1"/>
</dbReference>